<accession>A0A4S8L8I6</accession>
<name>A0A4S8L8I6_DENBC</name>
<sequence>GPTFALTAYVVGIQLTSALGATWSVIPVLSRLPDVGGDFEMPLGWFGVEWSVNNDPDKFSIVVETPDGTNGTVIIPGSG</sequence>
<protein>
    <recommendedName>
        <fullName evidence="1">Alpha-L-rhamnosidase C-terminal domain-containing protein</fullName>
    </recommendedName>
</protein>
<organism evidence="2 3">
    <name type="scientific">Dendrothele bispora (strain CBS 962.96)</name>
    <dbReference type="NCBI Taxonomy" id="1314807"/>
    <lineage>
        <taxon>Eukaryota</taxon>
        <taxon>Fungi</taxon>
        <taxon>Dikarya</taxon>
        <taxon>Basidiomycota</taxon>
        <taxon>Agaricomycotina</taxon>
        <taxon>Agaricomycetes</taxon>
        <taxon>Agaricomycetidae</taxon>
        <taxon>Agaricales</taxon>
        <taxon>Agaricales incertae sedis</taxon>
        <taxon>Dendrothele</taxon>
    </lineage>
</organism>
<dbReference type="InterPro" id="IPR035398">
    <property type="entry name" value="Bac_rhamnosid_C"/>
</dbReference>
<reference evidence="2 3" key="1">
    <citation type="journal article" date="2019" name="Nat. Ecol. Evol.">
        <title>Megaphylogeny resolves global patterns of mushroom evolution.</title>
        <authorList>
            <person name="Varga T."/>
            <person name="Krizsan K."/>
            <person name="Foldi C."/>
            <person name="Dima B."/>
            <person name="Sanchez-Garcia M."/>
            <person name="Sanchez-Ramirez S."/>
            <person name="Szollosi G.J."/>
            <person name="Szarkandi J.G."/>
            <person name="Papp V."/>
            <person name="Albert L."/>
            <person name="Andreopoulos W."/>
            <person name="Angelini C."/>
            <person name="Antonin V."/>
            <person name="Barry K.W."/>
            <person name="Bougher N.L."/>
            <person name="Buchanan P."/>
            <person name="Buyck B."/>
            <person name="Bense V."/>
            <person name="Catcheside P."/>
            <person name="Chovatia M."/>
            <person name="Cooper J."/>
            <person name="Damon W."/>
            <person name="Desjardin D."/>
            <person name="Finy P."/>
            <person name="Geml J."/>
            <person name="Haridas S."/>
            <person name="Hughes K."/>
            <person name="Justo A."/>
            <person name="Karasinski D."/>
            <person name="Kautmanova I."/>
            <person name="Kiss B."/>
            <person name="Kocsube S."/>
            <person name="Kotiranta H."/>
            <person name="LaButti K.M."/>
            <person name="Lechner B.E."/>
            <person name="Liimatainen K."/>
            <person name="Lipzen A."/>
            <person name="Lukacs Z."/>
            <person name="Mihaltcheva S."/>
            <person name="Morgado L.N."/>
            <person name="Niskanen T."/>
            <person name="Noordeloos M.E."/>
            <person name="Ohm R.A."/>
            <person name="Ortiz-Santana B."/>
            <person name="Ovrebo C."/>
            <person name="Racz N."/>
            <person name="Riley R."/>
            <person name="Savchenko A."/>
            <person name="Shiryaev A."/>
            <person name="Soop K."/>
            <person name="Spirin V."/>
            <person name="Szebenyi C."/>
            <person name="Tomsovsky M."/>
            <person name="Tulloss R.E."/>
            <person name="Uehling J."/>
            <person name="Grigoriev I.V."/>
            <person name="Vagvolgyi C."/>
            <person name="Papp T."/>
            <person name="Martin F.M."/>
            <person name="Miettinen O."/>
            <person name="Hibbett D.S."/>
            <person name="Nagy L.G."/>
        </authorList>
    </citation>
    <scope>NUCLEOTIDE SEQUENCE [LARGE SCALE GENOMIC DNA]</scope>
    <source>
        <strain evidence="2 3">CBS 962.96</strain>
    </source>
</reference>
<feature type="domain" description="Alpha-L-rhamnosidase C-terminal" evidence="1">
    <location>
        <begin position="27"/>
        <end position="78"/>
    </location>
</feature>
<feature type="non-terminal residue" evidence="2">
    <location>
        <position position="79"/>
    </location>
</feature>
<evidence type="ECO:0000313" key="2">
    <source>
        <dbReference type="EMBL" id="THU85046.1"/>
    </source>
</evidence>
<proteinExistence type="predicted"/>
<dbReference type="AlphaFoldDB" id="A0A4S8L8I6"/>
<evidence type="ECO:0000313" key="3">
    <source>
        <dbReference type="Proteomes" id="UP000297245"/>
    </source>
</evidence>
<gene>
    <name evidence="2" type="ORF">K435DRAFT_616592</name>
</gene>
<dbReference type="PANTHER" id="PTHR34987">
    <property type="entry name" value="C, PUTATIVE (AFU_ORTHOLOGUE AFUA_3G02880)-RELATED"/>
    <property type="match status" value="1"/>
</dbReference>
<dbReference type="PANTHER" id="PTHR34987:SF6">
    <property type="entry name" value="ALPHA-L-RHAMNOSIDASE SIX-HAIRPIN GLYCOSIDASE DOMAIN-CONTAINING PROTEIN"/>
    <property type="match status" value="1"/>
</dbReference>
<evidence type="ECO:0000259" key="1">
    <source>
        <dbReference type="Pfam" id="PF17390"/>
    </source>
</evidence>
<feature type="non-terminal residue" evidence="2">
    <location>
        <position position="1"/>
    </location>
</feature>
<dbReference type="Gene3D" id="2.60.420.10">
    <property type="entry name" value="Maltose phosphorylase, domain 3"/>
    <property type="match status" value="1"/>
</dbReference>
<dbReference type="EMBL" id="ML179568">
    <property type="protein sequence ID" value="THU85046.1"/>
    <property type="molecule type" value="Genomic_DNA"/>
</dbReference>
<dbReference type="OrthoDB" id="10036721at2759"/>
<dbReference type="Pfam" id="PF17390">
    <property type="entry name" value="Bac_rhamnosid_C"/>
    <property type="match status" value="1"/>
</dbReference>
<dbReference type="Proteomes" id="UP000297245">
    <property type="component" value="Unassembled WGS sequence"/>
</dbReference>
<keyword evidence="3" id="KW-1185">Reference proteome</keyword>